<dbReference type="Pfam" id="PF05383">
    <property type="entry name" value="La"/>
    <property type="match status" value="1"/>
</dbReference>
<comment type="caution">
    <text evidence="5">The sequence shown here is derived from an EMBL/GenBank/DDBJ whole genome shotgun (WGS) entry which is preliminary data.</text>
</comment>
<evidence type="ECO:0000313" key="8">
    <source>
        <dbReference type="Proteomes" id="UP000583929"/>
    </source>
</evidence>
<feature type="region of interest" description="Disordered" evidence="3">
    <location>
        <begin position="25"/>
        <end position="75"/>
    </location>
</feature>
<evidence type="ECO:0000256" key="1">
    <source>
        <dbReference type="ARBA" id="ARBA00022884"/>
    </source>
</evidence>
<reference evidence="7 8" key="1">
    <citation type="journal article" date="2020" name="bioRxiv">
        <title>Sequence and annotation of 42 cannabis genomes reveals extensive copy number variation in cannabinoid synthesis and pathogen resistance genes.</title>
        <authorList>
            <person name="Mckernan K.J."/>
            <person name="Helbert Y."/>
            <person name="Kane L.T."/>
            <person name="Ebling H."/>
            <person name="Zhang L."/>
            <person name="Liu B."/>
            <person name="Eaton Z."/>
            <person name="Mclaughlin S."/>
            <person name="Kingan S."/>
            <person name="Baybayan P."/>
            <person name="Concepcion G."/>
            <person name="Jordan M."/>
            <person name="Riva A."/>
            <person name="Barbazuk W."/>
            <person name="Harkins T."/>
        </authorList>
    </citation>
    <scope>NUCLEOTIDE SEQUENCE [LARGE SCALE GENOMIC DNA]</scope>
    <source>
        <strain evidence="7 8">cv. Jamaican Lion 4</strain>
        <strain evidence="6">Father</strain>
        <strain evidence="5">Mother</strain>
        <tissue evidence="5">Leaf</tissue>
    </source>
</reference>
<dbReference type="GO" id="GO:0005737">
    <property type="term" value="C:cytoplasm"/>
    <property type="evidence" value="ECO:0007669"/>
    <property type="project" value="UniProtKB-ARBA"/>
</dbReference>
<dbReference type="InterPro" id="IPR036390">
    <property type="entry name" value="WH_DNA-bd_sf"/>
</dbReference>
<name>A0A7J6FWD8_CANSA</name>
<feature type="compositionally biased region" description="Polar residues" evidence="3">
    <location>
        <begin position="483"/>
        <end position="498"/>
    </location>
</feature>
<dbReference type="AlphaFoldDB" id="A0A7J6FWD8"/>
<dbReference type="Proteomes" id="UP000525078">
    <property type="component" value="Unassembled WGS sequence"/>
</dbReference>
<evidence type="ECO:0000313" key="5">
    <source>
        <dbReference type="EMBL" id="KAF4375061.1"/>
    </source>
</evidence>
<organism evidence="5 7">
    <name type="scientific">Cannabis sativa</name>
    <name type="common">Hemp</name>
    <name type="synonym">Marijuana</name>
    <dbReference type="NCBI Taxonomy" id="3483"/>
    <lineage>
        <taxon>Eukaryota</taxon>
        <taxon>Viridiplantae</taxon>
        <taxon>Streptophyta</taxon>
        <taxon>Embryophyta</taxon>
        <taxon>Tracheophyta</taxon>
        <taxon>Spermatophyta</taxon>
        <taxon>Magnoliopsida</taxon>
        <taxon>eudicotyledons</taxon>
        <taxon>Gunneridae</taxon>
        <taxon>Pentapetalae</taxon>
        <taxon>rosids</taxon>
        <taxon>fabids</taxon>
        <taxon>Rosales</taxon>
        <taxon>Cannabaceae</taxon>
        <taxon>Cannabis</taxon>
    </lineage>
</organism>
<dbReference type="PANTHER" id="PTHR22792">
    <property type="entry name" value="LUPUS LA PROTEIN-RELATED"/>
    <property type="match status" value="1"/>
</dbReference>
<dbReference type="CDD" id="cd07323">
    <property type="entry name" value="LAM"/>
    <property type="match status" value="1"/>
</dbReference>
<evidence type="ECO:0000256" key="3">
    <source>
        <dbReference type="SAM" id="MobiDB-lite"/>
    </source>
</evidence>
<gene>
    <name evidence="5" type="ORF">F8388_017207</name>
    <name evidence="6" type="ORF">G4B88_017475</name>
</gene>
<keyword evidence="1 2" id="KW-0694">RNA-binding</keyword>
<evidence type="ECO:0000313" key="7">
    <source>
        <dbReference type="Proteomes" id="UP000525078"/>
    </source>
</evidence>
<feature type="compositionally biased region" description="Basic and acidic residues" evidence="3">
    <location>
        <begin position="305"/>
        <end position="326"/>
    </location>
</feature>
<feature type="compositionally biased region" description="Low complexity" evidence="3">
    <location>
        <begin position="165"/>
        <end position="203"/>
    </location>
</feature>
<evidence type="ECO:0000256" key="2">
    <source>
        <dbReference type="PROSITE-ProRule" id="PRU00332"/>
    </source>
</evidence>
<proteinExistence type="predicted"/>
<protein>
    <recommendedName>
        <fullName evidence="4">HTH La-type RNA-binding domain-containing protein</fullName>
    </recommendedName>
</protein>
<dbReference type="PANTHER" id="PTHR22792:SF132">
    <property type="entry name" value="LA-RELATED PROTEIN 1"/>
    <property type="match status" value="1"/>
</dbReference>
<feature type="compositionally biased region" description="Low complexity" evidence="3">
    <location>
        <begin position="97"/>
        <end position="125"/>
    </location>
</feature>
<feature type="region of interest" description="Disordered" evidence="3">
    <location>
        <begin position="161"/>
        <end position="339"/>
    </location>
</feature>
<dbReference type="Gene3D" id="1.10.10.10">
    <property type="entry name" value="Winged helix-like DNA-binding domain superfamily/Winged helix DNA-binding domain"/>
    <property type="match status" value="1"/>
</dbReference>
<keyword evidence="8" id="KW-1185">Reference proteome</keyword>
<feature type="compositionally biased region" description="Low complexity" evidence="3">
    <location>
        <begin position="227"/>
        <end position="247"/>
    </location>
</feature>
<feature type="compositionally biased region" description="Polar residues" evidence="3">
    <location>
        <begin position="505"/>
        <end position="525"/>
    </location>
</feature>
<dbReference type="FunFam" id="1.10.10.10:FF:000131">
    <property type="entry name" value="la-related protein 1B isoform X2"/>
    <property type="match status" value="1"/>
</dbReference>
<evidence type="ECO:0000313" key="6">
    <source>
        <dbReference type="EMBL" id="KAF4401963.1"/>
    </source>
</evidence>
<dbReference type="GO" id="GO:0003723">
    <property type="term" value="F:RNA binding"/>
    <property type="evidence" value="ECO:0007669"/>
    <property type="project" value="UniProtKB-UniRule"/>
</dbReference>
<dbReference type="EMBL" id="JAATIQ010000009">
    <property type="protein sequence ID" value="KAF4401963.1"/>
    <property type="molecule type" value="Genomic_DNA"/>
</dbReference>
<evidence type="ECO:0000259" key="4">
    <source>
        <dbReference type="PROSITE" id="PS50961"/>
    </source>
</evidence>
<accession>A0A7J6FWD8</accession>
<sequence length="539" mass="56682">MAAINTTAANSNSSVAAAAIAPMTAVKSPRHASEGVGSPQSRRAPRASGGSAWNQIVRGESEPIATVPSSTSAVTEQVVTATVAATAAAAAGGGGPSSSSSSPPPSASSSPSLVEEAGVESSESGTGPNGNAGKRPAWNMPSNGIVEVGTVMGADSWPELESVRASAKSSSDSLKALSDGLSSVSISQSSGTTVAVAPTAAPTQKHAHPTPTPSHAATARQRSFKRNNSNASSNGSSSQPPAPANQAVDMASTNPSPREHTQRSGFGSHSDGGGDHLQQRNSFRNRNGGMHPRGDGSHHHNYGNRQDRGNHDWNNRRSFNGRDSHIHHQRGVPRVYHGPTPPSPTFIPPHIRPYGTPPMGFPGELGPPIVYLPHPQFGVGASMQPMFIPTPDPQLPSKIVNQIDYYFSNENLIRDTYLRQNMDDQGWVPITLIAGFNKVQLLTDNIQLILDSVRMSSAVEVQGDKVRRRTDWSRWLLPQTQLPTVQSPRTPGSSSSQRVALEELSINNSNSASNTYQPQLSNGDGSAQAGAERSFSGRN</sequence>
<dbReference type="Proteomes" id="UP000583929">
    <property type="component" value="Unassembled WGS sequence"/>
</dbReference>
<dbReference type="PROSITE" id="PS50961">
    <property type="entry name" value="HTH_LA"/>
    <property type="match status" value="1"/>
</dbReference>
<dbReference type="InterPro" id="IPR006630">
    <property type="entry name" value="La_HTH"/>
</dbReference>
<dbReference type="EMBL" id="JAATIP010000092">
    <property type="protein sequence ID" value="KAF4375061.1"/>
    <property type="molecule type" value="Genomic_DNA"/>
</dbReference>
<feature type="region of interest" description="Disordered" evidence="3">
    <location>
        <begin position="87"/>
        <end position="143"/>
    </location>
</feature>
<dbReference type="InterPro" id="IPR036388">
    <property type="entry name" value="WH-like_DNA-bd_sf"/>
</dbReference>
<dbReference type="SUPFAM" id="SSF46785">
    <property type="entry name" value="Winged helix' DNA-binding domain"/>
    <property type="match status" value="1"/>
</dbReference>
<feature type="domain" description="HTH La-type RNA-binding" evidence="4">
    <location>
        <begin position="389"/>
        <end position="478"/>
    </location>
</feature>
<feature type="region of interest" description="Disordered" evidence="3">
    <location>
        <begin position="483"/>
        <end position="539"/>
    </location>
</feature>
<dbReference type="InterPro" id="IPR045180">
    <property type="entry name" value="La_dom_prot"/>
</dbReference>
<dbReference type="SMART" id="SM00715">
    <property type="entry name" value="LA"/>
    <property type="match status" value="1"/>
</dbReference>